<gene>
    <name evidence="6" type="ORF">QBZ16_004173</name>
</gene>
<evidence type="ECO:0000313" key="7">
    <source>
        <dbReference type="Proteomes" id="UP001255856"/>
    </source>
</evidence>
<sequence length="246" mass="27000">MHPPLYKNKHPTCVDAIDALVKCHDEHPFAKFWGVCTEYKHALDQCFRQEKKTNSVATIKLAQLAGLLERFADVRIALSKSAKPFVEGLDFPKTCLPLLDDEGEWRAWRQVGDPVLHIELRRWADLLVIAPLSADSLAKIAAGICDNLVLSIVRAWDLARPILIAPAMNTVMWDHPFTARHLAVCRDELGMHVIGPIAKRLACADVGLGAMSEPADIAAEAERLLAGRPLPEGADDLGATAQLPGR</sequence>
<dbReference type="Pfam" id="PF02441">
    <property type="entry name" value="Flavoprotein"/>
    <property type="match status" value="1"/>
</dbReference>
<dbReference type="GO" id="GO:0010181">
    <property type="term" value="F:FMN binding"/>
    <property type="evidence" value="ECO:0007669"/>
    <property type="project" value="TreeGrafter"/>
</dbReference>
<reference evidence="6" key="1">
    <citation type="submission" date="2021-01" db="EMBL/GenBank/DDBJ databases">
        <authorList>
            <person name="Eckstrom K.M.E."/>
        </authorList>
    </citation>
    <scope>NUCLEOTIDE SEQUENCE</scope>
    <source>
        <strain evidence="6">UVCC 0001</strain>
    </source>
</reference>
<dbReference type="InterPro" id="IPR036551">
    <property type="entry name" value="Flavin_trans-like"/>
</dbReference>
<organism evidence="6 7">
    <name type="scientific">Prototheca wickerhamii</name>
    <dbReference type="NCBI Taxonomy" id="3111"/>
    <lineage>
        <taxon>Eukaryota</taxon>
        <taxon>Viridiplantae</taxon>
        <taxon>Chlorophyta</taxon>
        <taxon>core chlorophytes</taxon>
        <taxon>Trebouxiophyceae</taxon>
        <taxon>Chlorellales</taxon>
        <taxon>Chlorellaceae</taxon>
        <taxon>Prototheca</taxon>
    </lineage>
</organism>
<dbReference type="PROSITE" id="PS51808">
    <property type="entry name" value="CHCH"/>
    <property type="match status" value="1"/>
</dbReference>
<dbReference type="PANTHER" id="PTHR14359">
    <property type="entry name" value="HOMO-OLIGOMERIC FLAVIN CONTAINING CYS DECARBOXYLASE FAMILY"/>
    <property type="match status" value="1"/>
</dbReference>
<dbReference type="Gene3D" id="3.40.50.1950">
    <property type="entry name" value="Flavin prenyltransferase-like"/>
    <property type="match status" value="1"/>
</dbReference>
<dbReference type="SUPFAM" id="SSF52507">
    <property type="entry name" value="Homo-oligomeric flavin-containing Cys decarboxylases, HFCD"/>
    <property type="match status" value="1"/>
</dbReference>
<protein>
    <recommendedName>
        <fullName evidence="4">phosphopantothenoylcysteine decarboxylase</fullName>
        <ecNumber evidence="4">4.1.1.36</ecNumber>
    </recommendedName>
</protein>
<dbReference type="EMBL" id="JASFZW010000005">
    <property type="protein sequence ID" value="KAK2078304.1"/>
    <property type="molecule type" value="Genomic_DNA"/>
</dbReference>
<evidence type="ECO:0000256" key="1">
    <source>
        <dbReference type="ARBA" id="ARBA00022993"/>
    </source>
</evidence>
<comment type="similarity">
    <text evidence="2">Belongs to the HFCD (homooligomeric flavin containing Cys decarboxylase) superfamily.</text>
</comment>
<comment type="pathway">
    <text evidence="3">Cofactor biosynthesis; coenzyme A biosynthesis; CoA from (R)-pantothenate: step 3/5.</text>
</comment>
<evidence type="ECO:0000256" key="2">
    <source>
        <dbReference type="ARBA" id="ARBA00038350"/>
    </source>
</evidence>
<evidence type="ECO:0000259" key="5">
    <source>
        <dbReference type="Pfam" id="PF02441"/>
    </source>
</evidence>
<dbReference type="GO" id="GO:0071513">
    <property type="term" value="C:phosphopantothenoylcysteine decarboxylase complex"/>
    <property type="evidence" value="ECO:0007669"/>
    <property type="project" value="TreeGrafter"/>
</dbReference>
<keyword evidence="7" id="KW-1185">Reference proteome</keyword>
<dbReference type="AlphaFoldDB" id="A0AAD9IGY5"/>
<feature type="domain" description="Flavoprotein" evidence="5">
    <location>
        <begin position="53"/>
        <end position="221"/>
    </location>
</feature>
<evidence type="ECO:0000313" key="6">
    <source>
        <dbReference type="EMBL" id="KAK2078304.1"/>
    </source>
</evidence>
<evidence type="ECO:0000256" key="4">
    <source>
        <dbReference type="ARBA" id="ARBA00066422"/>
    </source>
</evidence>
<dbReference type="InterPro" id="IPR003382">
    <property type="entry name" value="Flavoprotein"/>
</dbReference>
<keyword evidence="1" id="KW-0173">Coenzyme A biosynthesis</keyword>
<name>A0AAD9IGY5_PROWI</name>
<accession>A0AAD9IGY5</accession>
<dbReference type="PANTHER" id="PTHR14359:SF6">
    <property type="entry name" value="PHOSPHOPANTOTHENOYLCYSTEINE DECARBOXYLASE"/>
    <property type="match status" value="1"/>
</dbReference>
<evidence type="ECO:0000256" key="3">
    <source>
        <dbReference type="ARBA" id="ARBA00060685"/>
    </source>
</evidence>
<dbReference type="GO" id="GO:0004633">
    <property type="term" value="F:phosphopantothenoylcysteine decarboxylase activity"/>
    <property type="evidence" value="ECO:0007669"/>
    <property type="project" value="UniProtKB-EC"/>
</dbReference>
<proteinExistence type="inferred from homology"/>
<dbReference type="GO" id="GO:0015937">
    <property type="term" value="P:coenzyme A biosynthetic process"/>
    <property type="evidence" value="ECO:0007669"/>
    <property type="project" value="UniProtKB-KW"/>
</dbReference>
<comment type="caution">
    <text evidence="6">The sequence shown here is derived from an EMBL/GenBank/DDBJ whole genome shotgun (WGS) entry which is preliminary data.</text>
</comment>
<dbReference type="Proteomes" id="UP001255856">
    <property type="component" value="Unassembled WGS sequence"/>
</dbReference>
<dbReference type="EC" id="4.1.1.36" evidence="4"/>